<reference evidence="1" key="1">
    <citation type="submission" date="2018-10" db="EMBL/GenBank/DDBJ databases">
        <authorList>
            <person name="Gruber-Vodicka H."/>
            <person name="Jaeckle O."/>
        </authorList>
    </citation>
    <scope>NUCLEOTIDE SEQUENCE</scope>
</reference>
<evidence type="ECO:0000313" key="1">
    <source>
        <dbReference type="EMBL" id="VBB69663.1"/>
    </source>
</evidence>
<sequence length="53" mass="5717">MMIITKGAEGSAENGQALHAFTSGAFDSALWSPEGLTQKKCLPHEFMSESCDR</sequence>
<gene>
    <name evidence="1" type="ORF">RIEGSTA812A_PEG_1136</name>
</gene>
<dbReference type="AlphaFoldDB" id="A0A484H9Z3"/>
<accession>A0A484H9Z3</accession>
<name>A0A484H9Z3_9ZZZZ</name>
<protein>
    <submittedName>
        <fullName evidence="1">Uncharacterized protein</fullName>
    </submittedName>
</protein>
<dbReference type="EMBL" id="LR026963">
    <property type="protein sequence ID" value="VBB69663.1"/>
    <property type="molecule type" value="Genomic_DNA"/>
</dbReference>
<proteinExistence type="predicted"/>
<organism evidence="1">
    <name type="scientific">invertebrate metagenome</name>
    <dbReference type="NCBI Taxonomy" id="1711999"/>
    <lineage>
        <taxon>unclassified sequences</taxon>
        <taxon>metagenomes</taxon>
        <taxon>organismal metagenomes</taxon>
    </lineage>
</organism>